<dbReference type="GO" id="GO:0004150">
    <property type="term" value="F:dihydroneopterin aldolase activity"/>
    <property type="evidence" value="ECO:0007669"/>
    <property type="project" value="UniProtKB-UniRule"/>
</dbReference>
<dbReference type="GO" id="GO:0046654">
    <property type="term" value="P:tetrahydrofolate biosynthetic process"/>
    <property type="evidence" value="ECO:0007669"/>
    <property type="project" value="UniProtKB-UniRule"/>
</dbReference>
<keyword evidence="11" id="KW-1185">Reference proteome</keyword>
<protein>
    <recommendedName>
        <fullName evidence="6 8">7,8-dihydroneopterin aldolase</fullName>
        <ecNumber evidence="8">4.1.2.25</ecNumber>
    </recommendedName>
</protein>
<organism evidence="10 11">
    <name type="scientific">Hoyosella rhizosphaerae</name>
    <dbReference type="NCBI Taxonomy" id="1755582"/>
    <lineage>
        <taxon>Bacteria</taxon>
        <taxon>Bacillati</taxon>
        <taxon>Actinomycetota</taxon>
        <taxon>Actinomycetes</taxon>
        <taxon>Mycobacteriales</taxon>
        <taxon>Hoyosellaceae</taxon>
        <taxon>Hoyosella</taxon>
    </lineage>
</organism>
<comment type="similarity">
    <text evidence="3 8">Belongs to the DHNA family.</text>
</comment>
<feature type="domain" description="Dihydroneopterin aldolase/epimerase" evidence="9">
    <location>
        <begin position="7"/>
        <end position="119"/>
    </location>
</feature>
<dbReference type="RefSeq" id="WP_229676061.1">
    <property type="nucleotide sequence ID" value="NZ_BMJH01000004.1"/>
</dbReference>
<evidence type="ECO:0000256" key="4">
    <source>
        <dbReference type="ARBA" id="ARBA00022909"/>
    </source>
</evidence>
<dbReference type="GO" id="GO:0005737">
    <property type="term" value="C:cytoplasm"/>
    <property type="evidence" value="ECO:0007669"/>
    <property type="project" value="TreeGrafter"/>
</dbReference>
<evidence type="ECO:0000313" key="11">
    <source>
        <dbReference type="Proteomes" id="UP000641514"/>
    </source>
</evidence>
<dbReference type="FunFam" id="3.30.1130.10:FF:000003">
    <property type="entry name" value="7,8-dihydroneopterin aldolase"/>
    <property type="match status" value="1"/>
</dbReference>
<keyword evidence="4 8" id="KW-0289">Folate biosynthesis</keyword>
<comment type="function">
    <text evidence="8">Catalyzes the conversion of 7,8-dihydroneopterin to 6-hydroxymethyl-7,8-dihydropterin.</text>
</comment>
<comment type="catalytic activity">
    <reaction evidence="7">
        <text>7,8-dihydroneopterin + O2 = 7,8-dihydroxanthopterin + glycolaldehyde + formate + H(+)</text>
        <dbReference type="Rhea" id="RHEA:45332"/>
        <dbReference type="ChEBI" id="CHEBI:15378"/>
        <dbReference type="ChEBI" id="CHEBI:15379"/>
        <dbReference type="ChEBI" id="CHEBI:15740"/>
        <dbReference type="ChEBI" id="CHEBI:17001"/>
        <dbReference type="ChEBI" id="CHEBI:17071"/>
        <dbReference type="ChEBI" id="CHEBI:85130"/>
        <dbReference type="EC" id="1.13.11.81"/>
    </reaction>
</comment>
<evidence type="ECO:0000256" key="3">
    <source>
        <dbReference type="ARBA" id="ARBA00005708"/>
    </source>
</evidence>
<evidence type="ECO:0000256" key="5">
    <source>
        <dbReference type="ARBA" id="ARBA00023239"/>
    </source>
</evidence>
<dbReference type="CDD" id="cd00534">
    <property type="entry name" value="DHNA_DHNTPE"/>
    <property type="match status" value="1"/>
</dbReference>
<dbReference type="PANTHER" id="PTHR42844">
    <property type="entry name" value="DIHYDRONEOPTERIN ALDOLASE 1-RELATED"/>
    <property type="match status" value="1"/>
</dbReference>
<dbReference type="PANTHER" id="PTHR42844:SF1">
    <property type="entry name" value="DIHYDRONEOPTERIN ALDOLASE 1-RELATED"/>
    <property type="match status" value="1"/>
</dbReference>
<dbReference type="AlphaFoldDB" id="A0A916ULL0"/>
<dbReference type="Proteomes" id="UP000641514">
    <property type="component" value="Unassembled WGS sequence"/>
</dbReference>
<evidence type="ECO:0000256" key="7">
    <source>
        <dbReference type="ARBA" id="ARBA00052077"/>
    </source>
</evidence>
<evidence type="ECO:0000256" key="6">
    <source>
        <dbReference type="ARBA" id="ARBA00032903"/>
    </source>
</evidence>
<dbReference type="InterPro" id="IPR006156">
    <property type="entry name" value="Dihydroneopterin_aldolase"/>
</dbReference>
<dbReference type="Gene3D" id="3.30.1130.10">
    <property type="match status" value="1"/>
</dbReference>
<comment type="caution">
    <text evidence="10">The sequence shown here is derived from an EMBL/GenBank/DDBJ whole genome shotgun (WGS) entry which is preliminary data.</text>
</comment>
<evidence type="ECO:0000259" key="9">
    <source>
        <dbReference type="SMART" id="SM00905"/>
    </source>
</evidence>
<dbReference type="NCBIfam" id="TIGR00525">
    <property type="entry name" value="folB"/>
    <property type="match status" value="1"/>
</dbReference>
<dbReference type="EMBL" id="BMJH01000004">
    <property type="protein sequence ID" value="GGC76228.1"/>
    <property type="molecule type" value="Genomic_DNA"/>
</dbReference>
<name>A0A916ULL0_9ACTN</name>
<dbReference type="InterPro" id="IPR006157">
    <property type="entry name" value="FolB_dom"/>
</dbReference>
<dbReference type="Pfam" id="PF02152">
    <property type="entry name" value="FolB"/>
    <property type="match status" value="1"/>
</dbReference>
<proteinExistence type="inferred from homology"/>
<reference evidence="10" key="1">
    <citation type="journal article" date="2014" name="Int. J. Syst. Evol. Microbiol.">
        <title>Complete genome sequence of Corynebacterium casei LMG S-19264T (=DSM 44701T), isolated from a smear-ripened cheese.</title>
        <authorList>
            <consortium name="US DOE Joint Genome Institute (JGI-PGF)"/>
            <person name="Walter F."/>
            <person name="Albersmeier A."/>
            <person name="Kalinowski J."/>
            <person name="Ruckert C."/>
        </authorList>
    </citation>
    <scope>NUCLEOTIDE SEQUENCE</scope>
    <source>
        <strain evidence="10">CGMCC 1.15478</strain>
    </source>
</reference>
<dbReference type="EC" id="4.1.2.25" evidence="8"/>
<gene>
    <name evidence="10" type="primary">folB</name>
    <name evidence="10" type="ORF">GCM10011410_31830</name>
</gene>
<dbReference type="SMART" id="SM00905">
    <property type="entry name" value="FolB"/>
    <property type="match status" value="1"/>
</dbReference>
<evidence type="ECO:0000313" key="10">
    <source>
        <dbReference type="EMBL" id="GGC76228.1"/>
    </source>
</evidence>
<dbReference type="SUPFAM" id="SSF55620">
    <property type="entry name" value="Tetrahydrobiopterin biosynthesis enzymes-like"/>
    <property type="match status" value="1"/>
</dbReference>
<comment type="pathway">
    <text evidence="2 8">Cofactor biosynthesis; tetrahydrofolate biosynthesis; 2-amino-4-hydroxy-6-hydroxymethyl-7,8-dihydropteridine diphosphate from 7,8-dihydroneopterin triphosphate: step 3/4.</text>
</comment>
<evidence type="ECO:0000256" key="2">
    <source>
        <dbReference type="ARBA" id="ARBA00005013"/>
    </source>
</evidence>
<sequence length="127" mass="13750">MTSSDRIELKGLTVRGFHGVFDHERKDGQDFVIDLAVYADLSAPGRTDALDDTLDYGAIAHTVAEIVAGPPFNLIEKLAAVIAEAVLEDARVNRVDVVVHKPSAPIPLDFRDVAVAISRTRREVGTT</sequence>
<evidence type="ECO:0000256" key="8">
    <source>
        <dbReference type="RuleBase" id="RU362079"/>
    </source>
</evidence>
<accession>A0A916ULL0</accession>
<dbReference type="InterPro" id="IPR043133">
    <property type="entry name" value="GTP-CH-I_C/QueF"/>
</dbReference>
<reference evidence="10" key="2">
    <citation type="submission" date="2020-09" db="EMBL/GenBank/DDBJ databases">
        <authorList>
            <person name="Sun Q."/>
            <person name="Zhou Y."/>
        </authorList>
    </citation>
    <scope>NUCLEOTIDE SEQUENCE</scope>
    <source>
        <strain evidence="10">CGMCC 1.15478</strain>
    </source>
</reference>
<evidence type="ECO:0000256" key="1">
    <source>
        <dbReference type="ARBA" id="ARBA00001353"/>
    </source>
</evidence>
<dbReference type="GO" id="GO:0046656">
    <property type="term" value="P:folic acid biosynthetic process"/>
    <property type="evidence" value="ECO:0007669"/>
    <property type="project" value="UniProtKB-UniRule"/>
</dbReference>
<keyword evidence="5 8" id="KW-0456">Lyase</keyword>
<comment type="catalytic activity">
    <reaction evidence="1 8">
        <text>7,8-dihydroneopterin = 6-hydroxymethyl-7,8-dihydropterin + glycolaldehyde</text>
        <dbReference type="Rhea" id="RHEA:10540"/>
        <dbReference type="ChEBI" id="CHEBI:17001"/>
        <dbReference type="ChEBI" id="CHEBI:17071"/>
        <dbReference type="ChEBI" id="CHEBI:44841"/>
        <dbReference type="EC" id="4.1.2.25"/>
    </reaction>
</comment>
<dbReference type="NCBIfam" id="TIGR00526">
    <property type="entry name" value="folB_dom"/>
    <property type="match status" value="1"/>
</dbReference>